<gene>
    <name evidence="2" type="ORF">BB561_002879</name>
</gene>
<dbReference type="STRING" id="133385.A0A2T9YNS3"/>
<accession>A0A2T9YNS3</accession>
<dbReference type="Pfam" id="PF23195">
    <property type="entry name" value="UBQLN1"/>
    <property type="match status" value="1"/>
</dbReference>
<dbReference type="GO" id="GO:0006511">
    <property type="term" value="P:ubiquitin-dependent protein catabolic process"/>
    <property type="evidence" value="ECO:0007669"/>
    <property type="project" value="TreeGrafter"/>
</dbReference>
<evidence type="ECO:0000313" key="3">
    <source>
        <dbReference type="Proteomes" id="UP000245383"/>
    </source>
</evidence>
<dbReference type="GO" id="GO:0031593">
    <property type="term" value="F:polyubiquitin modification-dependent protein binding"/>
    <property type="evidence" value="ECO:0007669"/>
    <property type="project" value="TreeGrafter"/>
</dbReference>
<evidence type="ECO:0000313" key="2">
    <source>
        <dbReference type="EMBL" id="PVU94015.1"/>
    </source>
</evidence>
<dbReference type="InterPro" id="IPR029071">
    <property type="entry name" value="Ubiquitin-like_domsf"/>
</dbReference>
<dbReference type="AlphaFoldDB" id="A0A2T9YNS3"/>
<dbReference type="SUPFAM" id="SSF54236">
    <property type="entry name" value="Ubiquitin-like"/>
    <property type="match status" value="1"/>
</dbReference>
<dbReference type="Gene3D" id="3.10.20.90">
    <property type="entry name" value="Phosphatidylinositol 3-kinase Catalytic Subunit, Chain A, domain 1"/>
    <property type="match status" value="1"/>
</dbReference>
<dbReference type="InterPro" id="IPR006636">
    <property type="entry name" value="STI1_HS-bd"/>
</dbReference>
<dbReference type="InterPro" id="IPR000626">
    <property type="entry name" value="Ubiquitin-like_dom"/>
</dbReference>
<dbReference type="Gene3D" id="1.10.260.100">
    <property type="match status" value="1"/>
</dbReference>
<dbReference type="PROSITE" id="PS50053">
    <property type="entry name" value="UBIQUITIN_2"/>
    <property type="match status" value="1"/>
</dbReference>
<dbReference type="OrthoDB" id="267397at2759"/>
<feature type="domain" description="Ubiquitin-like" evidence="1">
    <location>
        <begin position="22"/>
        <end position="92"/>
    </location>
</feature>
<dbReference type="Pfam" id="PF00240">
    <property type="entry name" value="ubiquitin"/>
    <property type="match status" value="1"/>
</dbReference>
<dbReference type="SMART" id="SM00727">
    <property type="entry name" value="STI1"/>
    <property type="match status" value="1"/>
</dbReference>
<sequence length="450" mass="51278">MDPPADTSTGQDASAFSEDQFLNLKIIDYTSNIHYVLAKANHSVLELKKFLLPKVDYPLKRLRLIFGNKILKDDKLLSDYGIITDSKITLIILADNQDSSASRSAPAKDSKPEDALLKLISKSPIMKEMMKSPEFIQQIFSSNPQFKEMIKKNPEFKTVFEDSSYMEQFFSAAQNPEVMKEMMRNNDRAISNLEMQPGGYKHLTQLYNNVQKPLETVGDTEEFHKQSKLSNEYLSKVLNIKQPPKNKINTEPLPNPWAPRPQYDPLSSMFNAQSSSSRRNPLQDPFSFDDYAHSSNPNKFLFGAKNNQNAFLPSRDVIENTRNMSKLKISNANTAKEIDFNYTNTVGSDVNMSTNIETSNSALKSDVNMLEGDSNENGGNSQKELSSTFNQAQELDSESINYESKIQMLVDMGFPNKDMNQSFGYTYICRLYLNHIRFLDQRIKFSWCHG</sequence>
<dbReference type="EMBL" id="MBFR01000104">
    <property type="protein sequence ID" value="PVU94015.1"/>
    <property type="molecule type" value="Genomic_DNA"/>
</dbReference>
<dbReference type="GO" id="GO:0005829">
    <property type="term" value="C:cytosol"/>
    <property type="evidence" value="ECO:0007669"/>
    <property type="project" value="TreeGrafter"/>
</dbReference>
<reference evidence="2 3" key="1">
    <citation type="journal article" date="2018" name="MBio">
        <title>Comparative Genomics Reveals the Core Gene Toolbox for the Fungus-Insect Symbiosis.</title>
        <authorList>
            <person name="Wang Y."/>
            <person name="Stata M."/>
            <person name="Wang W."/>
            <person name="Stajich J.E."/>
            <person name="White M.M."/>
            <person name="Moncalvo J.M."/>
        </authorList>
    </citation>
    <scope>NUCLEOTIDE SEQUENCE [LARGE SCALE GENOMIC DNA]</scope>
    <source>
        <strain evidence="2 3">SWE-8-4</strain>
    </source>
</reference>
<organism evidence="2 3">
    <name type="scientific">Smittium simulii</name>
    <dbReference type="NCBI Taxonomy" id="133385"/>
    <lineage>
        <taxon>Eukaryota</taxon>
        <taxon>Fungi</taxon>
        <taxon>Fungi incertae sedis</taxon>
        <taxon>Zoopagomycota</taxon>
        <taxon>Kickxellomycotina</taxon>
        <taxon>Harpellomycetes</taxon>
        <taxon>Harpellales</taxon>
        <taxon>Legeriomycetaceae</taxon>
        <taxon>Smittium</taxon>
    </lineage>
</organism>
<protein>
    <recommendedName>
        <fullName evidence="1">Ubiquitin-like domain-containing protein</fullName>
    </recommendedName>
</protein>
<dbReference type="InterPro" id="IPR015496">
    <property type="entry name" value="Ubiquilin"/>
</dbReference>
<comment type="caution">
    <text evidence="2">The sequence shown here is derived from an EMBL/GenBank/DDBJ whole genome shotgun (WGS) entry which is preliminary data.</text>
</comment>
<dbReference type="PANTHER" id="PTHR10677">
    <property type="entry name" value="UBIQUILIN"/>
    <property type="match status" value="1"/>
</dbReference>
<dbReference type="SMART" id="SM00213">
    <property type="entry name" value="UBQ"/>
    <property type="match status" value="1"/>
</dbReference>
<evidence type="ECO:0000259" key="1">
    <source>
        <dbReference type="PROSITE" id="PS50053"/>
    </source>
</evidence>
<name>A0A2T9YNS3_9FUNG</name>
<keyword evidence="3" id="KW-1185">Reference proteome</keyword>
<dbReference type="Proteomes" id="UP000245383">
    <property type="component" value="Unassembled WGS sequence"/>
</dbReference>
<dbReference type="FunFam" id="1.10.260.100:FF:000001">
    <property type="entry name" value="Ubiquilin 1"/>
    <property type="match status" value="1"/>
</dbReference>
<dbReference type="PANTHER" id="PTHR10677:SF3">
    <property type="entry name" value="FI07626P-RELATED"/>
    <property type="match status" value="1"/>
</dbReference>
<proteinExistence type="predicted"/>